<feature type="region of interest" description="Disordered" evidence="1">
    <location>
        <begin position="1"/>
        <end position="25"/>
    </location>
</feature>
<keyword evidence="3" id="KW-1185">Reference proteome</keyword>
<dbReference type="OrthoDB" id="2674448at2759"/>
<accession>A0A0D0ATV1</accession>
<evidence type="ECO:0000313" key="2">
    <source>
        <dbReference type="EMBL" id="KIK37727.1"/>
    </source>
</evidence>
<reference evidence="3" key="2">
    <citation type="submission" date="2015-01" db="EMBL/GenBank/DDBJ databases">
        <title>Evolutionary Origins and Diversification of the Mycorrhizal Mutualists.</title>
        <authorList>
            <consortium name="DOE Joint Genome Institute"/>
            <consortium name="Mycorrhizal Genomics Consortium"/>
            <person name="Kohler A."/>
            <person name="Kuo A."/>
            <person name="Nagy L.G."/>
            <person name="Floudas D."/>
            <person name="Copeland A."/>
            <person name="Barry K.W."/>
            <person name="Cichocki N."/>
            <person name="Veneault-Fourrey C."/>
            <person name="LaButti K."/>
            <person name="Lindquist E.A."/>
            <person name="Lipzen A."/>
            <person name="Lundell T."/>
            <person name="Morin E."/>
            <person name="Murat C."/>
            <person name="Riley R."/>
            <person name="Ohm R."/>
            <person name="Sun H."/>
            <person name="Tunlid A."/>
            <person name="Henrissat B."/>
            <person name="Grigoriev I.V."/>
            <person name="Hibbett D.S."/>
            <person name="Martin F."/>
        </authorList>
    </citation>
    <scope>NUCLEOTIDE SEQUENCE [LARGE SCALE GENOMIC DNA]</scope>
    <source>
        <strain evidence="3">UH-Slu-Lm8-n1</strain>
    </source>
</reference>
<organism evidence="2 3">
    <name type="scientific">Suillus luteus UH-Slu-Lm8-n1</name>
    <dbReference type="NCBI Taxonomy" id="930992"/>
    <lineage>
        <taxon>Eukaryota</taxon>
        <taxon>Fungi</taxon>
        <taxon>Dikarya</taxon>
        <taxon>Basidiomycota</taxon>
        <taxon>Agaricomycotina</taxon>
        <taxon>Agaricomycetes</taxon>
        <taxon>Agaricomycetidae</taxon>
        <taxon>Boletales</taxon>
        <taxon>Suillineae</taxon>
        <taxon>Suillaceae</taxon>
        <taxon>Suillus</taxon>
    </lineage>
</organism>
<dbReference type="EMBL" id="KN835433">
    <property type="protein sequence ID" value="KIK37727.1"/>
    <property type="molecule type" value="Genomic_DNA"/>
</dbReference>
<dbReference type="Proteomes" id="UP000054485">
    <property type="component" value="Unassembled WGS sequence"/>
</dbReference>
<proteinExistence type="predicted"/>
<reference evidence="2 3" key="1">
    <citation type="submission" date="2014-04" db="EMBL/GenBank/DDBJ databases">
        <authorList>
            <consortium name="DOE Joint Genome Institute"/>
            <person name="Kuo A."/>
            <person name="Ruytinx J."/>
            <person name="Rineau F."/>
            <person name="Colpaert J."/>
            <person name="Kohler A."/>
            <person name="Nagy L.G."/>
            <person name="Floudas D."/>
            <person name="Copeland A."/>
            <person name="Barry K.W."/>
            <person name="Cichocki N."/>
            <person name="Veneault-Fourrey C."/>
            <person name="LaButti K."/>
            <person name="Lindquist E.A."/>
            <person name="Lipzen A."/>
            <person name="Lundell T."/>
            <person name="Morin E."/>
            <person name="Murat C."/>
            <person name="Sun H."/>
            <person name="Tunlid A."/>
            <person name="Henrissat B."/>
            <person name="Grigoriev I.V."/>
            <person name="Hibbett D.S."/>
            <person name="Martin F."/>
            <person name="Nordberg H.P."/>
            <person name="Cantor M.N."/>
            <person name="Hua S.X."/>
        </authorList>
    </citation>
    <scope>NUCLEOTIDE SEQUENCE [LARGE SCALE GENOMIC DNA]</scope>
    <source>
        <strain evidence="2 3">UH-Slu-Lm8-n1</strain>
    </source>
</reference>
<feature type="compositionally biased region" description="Basic and acidic residues" evidence="1">
    <location>
        <begin position="10"/>
        <end position="19"/>
    </location>
</feature>
<dbReference type="InParanoid" id="A0A0D0ATV1"/>
<name>A0A0D0ATV1_9AGAM</name>
<dbReference type="HOGENOM" id="CLU_2929209_0_0_1"/>
<gene>
    <name evidence="2" type="ORF">CY34DRAFT_810070</name>
</gene>
<protein>
    <submittedName>
        <fullName evidence="2">Uncharacterized protein</fullName>
    </submittedName>
</protein>
<sequence length="61" mass="7081">MAVAPSASVEKLETRDNALHTESGTWPWHCQRPLRSSKHEITHILRVTESGTWSWHRQHPL</sequence>
<dbReference type="AlphaFoldDB" id="A0A0D0ATV1"/>
<feature type="non-terminal residue" evidence="2">
    <location>
        <position position="61"/>
    </location>
</feature>
<evidence type="ECO:0000256" key="1">
    <source>
        <dbReference type="SAM" id="MobiDB-lite"/>
    </source>
</evidence>
<evidence type="ECO:0000313" key="3">
    <source>
        <dbReference type="Proteomes" id="UP000054485"/>
    </source>
</evidence>